<dbReference type="PANTHER" id="PTHR24189">
    <property type="entry name" value="MYOTROPHIN"/>
    <property type="match status" value="1"/>
</dbReference>
<evidence type="ECO:0000256" key="3">
    <source>
        <dbReference type="PROSITE-ProRule" id="PRU00023"/>
    </source>
</evidence>
<dbReference type="PROSITE" id="PS50297">
    <property type="entry name" value="ANK_REP_REGION"/>
    <property type="match status" value="2"/>
</dbReference>
<reference evidence="4" key="1">
    <citation type="submission" date="2006-10" db="EMBL/GenBank/DDBJ databases">
        <authorList>
            <person name="Amadeo P."/>
            <person name="Zhao Q."/>
            <person name="Wortman J."/>
            <person name="Fraser-Liggett C."/>
            <person name="Carlton J."/>
        </authorList>
    </citation>
    <scope>NUCLEOTIDE SEQUENCE</scope>
    <source>
        <strain evidence="4">G3</strain>
    </source>
</reference>
<organism evidence="4 5">
    <name type="scientific">Trichomonas vaginalis (strain ATCC PRA-98 / G3)</name>
    <dbReference type="NCBI Taxonomy" id="412133"/>
    <lineage>
        <taxon>Eukaryota</taxon>
        <taxon>Metamonada</taxon>
        <taxon>Parabasalia</taxon>
        <taxon>Trichomonadida</taxon>
        <taxon>Trichomonadidae</taxon>
        <taxon>Trichomonas</taxon>
    </lineage>
</organism>
<feature type="repeat" description="ANK" evidence="3">
    <location>
        <begin position="68"/>
        <end position="100"/>
    </location>
</feature>
<evidence type="ECO:0000256" key="2">
    <source>
        <dbReference type="ARBA" id="ARBA00023043"/>
    </source>
</evidence>
<dbReference type="InterPro" id="IPR050745">
    <property type="entry name" value="Multifunctional_regulatory"/>
</dbReference>
<dbReference type="InterPro" id="IPR002110">
    <property type="entry name" value="Ankyrin_rpt"/>
</dbReference>
<protein>
    <submittedName>
        <fullName evidence="4">Uncharacterized protein</fullName>
    </submittedName>
</protein>
<sequence length="463" mass="53005">MASIDVIKELLNAGEDPNKVIKVQFFSHDVQNNTQKSYLFCCIDDDNQKLVSFLIEKGADPSLPLCSENVPPLHYAIMYAKNNAVLALLESGADPNIPIEKNGNTPLTTAIKCDNNVALKYLIQFEADVNIPNNRGETPLLHAIHKGNNYAVNLLLENHAEMANSEHSALHFAAKEGQAESCLLLMKYGIKRDLQDNHDRTALEYAERLEDPTTELLLRTPNLPQTTLDVNYVRFLNDSFEPKIEEIRDQMAEAQTKFPKHMKSFISTLKTLERCHTRFVAFLKNRAAELQELVDNLSKPTKENVDKDIDRLSVQLYNSIQKEIQSTAQCQDEFGQELFSPAGIESYERWVKRNEEMQQFIEELVSTGLDKYGLKDDVANKLRKARQDYEYVSSLSAELAAKTVPFQEEIVAFTTFAVRKLKTMELKNPPEVYENFFKQLARQIKETNPELIRRQFQRPSQKQ</sequence>
<dbReference type="SMR" id="A2DM65"/>
<dbReference type="InterPro" id="IPR036770">
    <property type="entry name" value="Ankyrin_rpt-contain_sf"/>
</dbReference>
<evidence type="ECO:0000313" key="4">
    <source>
        <dbReference type="EMBL" id="EAY18485.1"/>
    </source>
</evidence>
<dbReference type="Pfam" id="PF12796">
    <property type="entry name" value="Ank_2"/>
    <property type="match status" value="2"/>
</dbReference>
<gene>
    <name evidence="4" type="ORF">TVAG_083380</name>
</gene>
<dbReference type="InParanoid" id="A2DM65"/>
<dbReference type="SMART" id="SM00248">
    <property type="entry name" value="ANK"/>
    <property type="match status" value="5"/>
</dbReference>
<name>A2DM65_TRIV3</name>
<dbReference type="VEuPathDB" id="TrichDB:TVAGG3_0983960"/>
<dbReference type="PROSITE" id="PS50088">
    <property type="entry name" value="ANK_REPEAT"/>
    <property type="match status" value="4"/>
</dbReference>
<reference evidence="4" key="2">
    <citation type="journal article" date="2007" name="Science">
        <title>Draft genome sequence of the sexually transmitted pathogen Trichomonas vaginalis.</title>
        <authorList>
            <person name="Carlton J.M."/>
            <person name="Hirt R.P."/>
            <person name="Silva J.C."/>
            <person name="Delcher A.L."/>
            <person name="Schatz M."/>
            <person name="Zhao Q."/>
            <person name="Wortman J.R."/>
            <person name="Bidwell S.L."/>
            <person name="Alsmark U.C.M."/>
            <person name="Besteiro S."/>
            <person name="Sicheritz-Ponten T."/>
            <person name="Noel C.J."/>
            <person name="Dacks J.B."/>
            <person name="Foster P.G."/>
            <person name="Simillion C."/>
            <person name="Van de Peer Y."/>
            <person name="Miranda-Saavedra D."/>
            <person name="Barton G.J."/>
            <person name="Westrop G.D."/>
            <person name="Mueller S."/>
            <person name="Dessi D."/>
            <person name="Fiori P.L."/>
            <person name="Ren Q."/>
            <person name="Paulsen I."/>
            <person name="Zhang H."/>
            <person name="Bastida-Corcuera F.D."/>
            <person name="Simoes-Barbosa A."/>
            <person name="Brown M.T."/>
            <person name="Hayes R.D."/>
            <person name="Mukherjee M."/>
            <person name="Okumura C.Y."/>
            <person name="Schneider R."/>
            <person name="Smith A.J."/>
            <person name="Vanacova S."/>
            <person name="Villalvazo M."/>
            <person name="Haas B.J."/>
            <person name="Pertea M."/>
            <person name="Feldblyum T.V."/>
            <person name="Utterback T.R."/>
            <person name="Shu C.L."/>
            <person name="Osoegawa K."/>
            <person name="de Jong P.J."/>
            <person name="Hrdy I."/>
            <person name="Horvathova L."/>
            <person name="Zubacova Z."/>
            <person name="Dolezal P."/>
            <person name="Malik S.B."/>
            <person name="Logsdon J.M. Jr."/>
            <person name="Henze K."/>
            <person name="Gupta A."/>
            <person name="Wang C.C."/>
            <person name="Dunne R.L."/>
            <person name="Upcroft J.A."/>
            <person name="Upcroft P."/>
            <person name="White O."/>
            <person name="Salzberg S.L."/>
            <person name="Tang P."/>
            <person name="Chiu C.-H."/>
            <person name="Lee Y.-S."/>
            <person name="Embley T.M."/>
            <person name="Coombs G.H."/>
            <person name="Mottram J.C."/>
            <person name="Tachezy J."/>
            <person name="Fraser-Liggett C.M."/>
            <person name="Johnson P.J."/>
        </authorList>
    </citation>
    <scope>NUCLEOTIDE SEQUENCE [LARGE SCALE GENOMIC DNA]</scope>
    <source>
        <strain evidence="4">G3</strain>
    </source>
</reference>
<dbReference type="eggNOG" id="KOG1217">
    <property type="taxonomic scope" value="Eukaryota"/>
</dbReference>
<feature type="repeat" description="ANK" evidence="3">
    <location>
        <begin position="165"/>
        <end position="197"/>
    </location>
</feature>
<keyword evidence="1" id="KW-0677">Repeat</keyword>
<dbReference type="AlphaFoldDB" id="A2DM65"/>
<dbReference type="Gene3D" id="1.25.40.20">
    <property type="entry name" value="Ankyrin repeat-containing domain"/>
    <property type="match status" value="1"/>
</dbReference>
<dbReference type="STRING" id="5722.A2DM65"/>
<evidence type="ECO:0000256" key="1">
    <source>
        <dbReference type="ARBA" id="ARBA00022737"/>
    </source>
</evidence>
<dbReference type="VEuPathDB" id="TrichDB:TVAG_083380"/>
<evidence type="ECO:0000313" key="5">
    <source>
        <dbReference type="Proteomes" id="UP000001542"/>
    </source>
</evidence>
<dbReference type="OrthoDB" id="194358at2759"/>
<dbReference type="SUPFAM" id="SSF48403">
    <property type="entry name" value="Ankyrin repeat"/>
    <property type="match status" value="1"/>
</dbReference>
<dbReference type="KEGG" id="tva:5463993"/>
<feature type="repeat" description="ANK" evidence="3">
    <location>
        <begin position="102"/>
        <end position="134"/>
    </location>
</feature>
<keyword evidence="2 3" id="KW-0040">ANK repeat</keyword>
<proteinExistence type="predicted"/>
<dbReference type="EMBL" id="DS113218">
    <property type="protein sequence ID" value="EAY18485.1"/>
    <property type="molecule type" value="Genomic_DNA"/>
</dbReference>
<accession>A2DM65</accession>
<dbReference type="Proteomes" id="UP000001542">
    <property type="component" value="Unassembled WGS sequence"/>
</dbReference>
<feature type="repeat" description="ANK" evidence="3">
    <location>
        <begin position="135"/>
        <end position="167"/>
    </location>
</feature>
<keyword evidence="5" id="KW-1185">Reference proteome</keyword>